<feature type="compositionally biased region" description="Polar residues" evidence="2">
    <location>
        <begin position="1"/>
        <end position="14"/>
    </location>
</feature>
<evidence type="ECO:0000256" key="3">
    <source>
        <dbReference type="SAM" id="Phobius"/>
    </source>
</evidence>
<gene>
    <name evidence="5" type="ORF">Rai3103_12460</name>
</gene>
<keyword evidence="3" id="KW-0812">Transmembrane</keyword>
<keyword evidence="6" id="KW-1185">Reference proteome</keyword>
<feature type="compositionally biased region" description="Low complexity" evidence="2">
    <location>
        <begin position="20"/>
        <end position="36"/>
    </location>
</feature>
<keyword evidence="1" id="KW-0732">Signal</keyword>
<dbReference type="Pfam" id="PF11611">
    <property type="entry name" value="DUF4352"/>
    <property type="match status" value="1"/>
</dbReference>
<sequence>MEPVSSTRQETEMSQPPFPQSQNPQYQNQPYQQVPGQPYPPQPPMKPRKKWYKRPWVWVVTVIVIIAFAANGGGNKGAKVTAGSTASQAPAAASSPLATTPVQASTQAVAPAAKQEEKLAGLNEAVDAGDLQYTVTKVQKGVSKVGSDYLNQSAQGQYVLVSVNVKNTGKSSKTFDSNLVKLYDKDAIEYSSDSTAEIYANDQNHTFLEQVNPGNTVKGLLVFDIPKDVQPTQLGVRGGMFGAEKKISLS</sequence>
<organism evidence="5 6">
    <name type="scientific">Raineyella fluvialis</name>
    <dbReference type="NCBI Taxonomy" id="2662261"/>
    <lineage>
        <taxon>Bacteria</taxon>
        <taxon>Bacillati</taxon>
        <taxon>Actinomycetota</taxon>
        <taxon>Actinomycetes</taxon>
        <taxon>Propionibacteriales</taxon>
        <taxon>Propionibacteriaceae</taxon>
        <taxon>Raineyella</taxon>
    </lineage>
</organism>
<reference evidence="5 6" key="1">
    <citation type="submission" date="2019-10" db="EMBL/GenBank/DDBJ databases">
        <title>Genomic analysis of Raineyella sp. CBA3103.</title>
        <authorList>
            <person name="Roh S.W."/>
        </authorList>
    </citation>
    <scope>NUCLEOTIDE SEQUENCE [LARGE SCALE GENOMIC DNA]</scope>
    <source>
        <strain evidence="5 6">CBA3103</strain>
    </source>
</reference>
<dbReference type="EMBL" id="CP045725">
    <property type="protein sequence ID" value="QGF24337.1"/>
    <property type="molecule type" value="Genomic_DNA"/>
</dbReference>
<feature type="region of interest" description="Disordered" evidence="2">
    <location>
        <begin position="1"/>
        <end position="48"/>
    </location>
</feature>
<dbReference type="KEGG" id="rain:Rai3103_12460"/>
<keyword evidence="3" id="KW-1133">Transmembrane helix</keyword>
<feature type="transmembrane region" description="Helical" evidence="3">
    <location>
        <begin position="55"/>
        <end position="74"/>
    </location>
</feature>
<keyword evidence="3" id="KW-0472">Membrane</keyword>
<dbReference type="Gene3D" id="2.60.40.1240">
    <property type="match status" value="1"/>
</dbReference>
<evidence type="ECO:0000313" key="6">
    <source>
        <dbReference type="Proteomes" id="UP000386847"/>
    </source>
</evidence>
<evidence type="ECO:0000256" key="2">
    <source>
        <dbReference type="SAM" id="MobiDB-lite"/>
    </source>
</evidence>
<dbReference type="InterPro" id="IPR029050">
    <property type="entry name" value="Immunoprotect_excell_Ig-like"/>
</dbReference>
<dbReference type="Proteomes" id="UP000386847">
    <property type="component" value="Chromosome"/>
</dbReference>
<protein>
    <submittedName>
        <fullName evidence="5">DUF4352 domain-containing protein</fullName>
    </submittedName>
</protein>
<feature type="domain" description="DUF4352" evidence="4">
    <location>
        <begin position="121"/>
        <end position="245"/>
    </location>
</feature>
<proteinExistence type="predicted"/>
<dbReference type="InterPro" id="IPR029051">
    <property type="entry name" value="DUF4352"/>
</dbReference>
<accession>A0A5Q2FEV7</accession>
<name>A0A5Q2FEV7_9ACTN</name>
<evidence type="ECO:0000259" key="4">
    <source>
        <dbReference type="Pfam" id="PF11611"/>
    </source>
</evidence>
<evidence type="ECO:0000256" key="1">
    <source>
        <dbReference type="ARBA" id="ARBA00022729"/>
    </source>
</evidence>
<dbReference type="AlphaFoldDB" id="A0A5Q2FEV7"/>
<evidence type="ECO:0000313" key="5">
    <source>
        <dbReference type="EMBL" id="QGF24337.1"/>
    </source>
</evidence>